<dbReference type="PROSITE" id="PS50056">
    <property type="entry name" value="TYR_PHOSPHATASE_2"/>
    <property type="match status" value="1"/>
</dbReference>
<keyword evidence="1" id="KW-0378">Hydrolase</keyword>
<dbReference type="InterPro" id="IPR000387">
    <property type="entry name" value="Tyr_Pase_dom"/>
</dbReference>
<dbReference type="AlphaFoldDB" id="A0A367KVU9"/>
<evidence type="ECO:0000259" key="3">
    <source>
        <dbReference type="PROSITE" id="PS50056"/>
    </source>
</evidence>
<dbReference type="SMART" id="SM00404">
    <property type="entry name" value="PTPc_motif"/>
    <property type="match status" value="1"/>
</dbReference>
<dbReference type="Proteomes" id="UP000253551">
    <property type="component" value="Unassembled WGS sequence"/>
</dbReference>
<keyword evidence="5" id="KW-1185">Reference proteome</keyword>
<evidence type="ECO:0000313" key="5">
    <source>
        <dbReference type="Proteomes" id="UP000253551"/>
    </source>
</evidence>
<dbReference type="InterPro" id="IPR057023">
    <property type="entry name" value="PTP-SAK"/>
</dbReference>
<dbReference type="OrthoDB" id="266663at2759"/>
<proteinExistence type="predicted"/>
<accession>A0A367KVU9</accession>
<dbReference type="InterPro" id="IPR003595">
    <property type="entry name" value="Tyr_Pase_cat"/>
</dbReference>
<feature type="domain" description="Tyrosine specific protein phosphatases" evidence="3">
    <location>
        <begin position="150"/>
        <end position="212"/>
    </location>
</feature>
<dbReference type="Gene3D" id="3.90.190.10">
    <property type="entry name" value="Protein tyrosine phosphatase superfamily"/>
    <property type="match status" value="1"/>
</dbReference>
<evidence type="ECO:0000256" key="2">
    <source>
        <dbReference type="SAM" id="MobiDB-lite"/>
    </source>
</evidence>
<evidence type="ECO:0000313" key="4">
    <source>
        <dbReference type="EMBL" id="RCI06012.1"/>
    </source>
</evidence>
<dbReference type="Pfam" id="PF22784">
    <property type="entry name" value="PTP-SAK"/>
    <property type="match status" value="1"/>
</dbReference>
<feature type="region of interest" description="Disordered" evidence="2">
    <location>
        <begin position="238"/>
        <end position="257"/>
    </location>
</feature>
<dbReference type="STRING" id="4846.A0A367KVU9"/>
<dbReference type="GO" id="GO:0016791">
    <property type="term" value="F:phosphatase activity"/>
    <property type="evidence" value="ECO:0007669"/>
    <property type="project" value="UniProtKB-ARBA"/>
</dbReference>
<gene>
    <name evidence="4" type="ORF">CU098_007187</name>
</gene>
<protein>
    <recommendedName>
        <fullName evidence="3">Tyrosine specific protein phosphatases domain-containing protein</fullName>
    </recommendedName>
</protein>
<dbReference type="PANTHER" id="PTHR23339">
    <property type="entry name" value="TYROSINE SPECIFIC PROTEIN PHOSPHATASE AND DUAL SPECIFICITY PROTEIN PHOSPHATASE"/>
    <property type="match status" value="1"/>
</dbReference>
<sequence>MTVTTNIYNIKNKSQEPKTSKTHPLNISWIIPPVLQGSQMPKEHSLHNYIEQNVKEKLESSSAPKGNVCLSSCPGKKIRLTRPVRGRASIDRDLELDLSRIQSFGIKMIVCCLDDYELAFLGVSWSKYEAAAAERSIDIYRLPMTDGGCPNSMEVVKKAIDAINNTVKEGSHVLVHCRGGVGRAGLVASCWLLENLFCQTAEKAISIVREQRSAKAIETLKQADYVIRYSIAMRQRQGLQNPKMAQRRPKLKKTDQRFSTPSINTIAQLEYDIMKA</sequence>
<dbReference type="InterPro" id="IPR029021">
    <property type="entry name" value="Prot-tyrosine_phosphatase-like"/>
</dbReference>
<dbReference type="SUPFAM" id="SSF52799">
    <property type="entry name" value="(Phosphotyrosine protein) phosphatases II"/>
    <property type="match status" value="1"/>
</dbReference>
<dbReference type="InterPro" id="IPR050561">
    <property type="entry name" value="PTP"/>
</dbReference>
<dbReference type="EMBL" id="PJQM01000251">
    <property type="protein sequence ID" value="RCI06012.1"/>
    <property type="molecule type" value="Genomic_DNA"/>
</dbReference>
<comment type="caution">
    <text evidence="4">The sequence shown here is derived from an EMBL/GenBank/DDBJ whole genome shotgun (WGS) entry which is preliminary data.</text>
</comment>
<evidence type="ECO:0000256" key="1">
    <source>
        <dbReference type="ARBA" id="ARBA00022801"/>
    </source>
</evidence>
<organism evidence="4 5">
    <name type="scientific">Rhizopus stolonifer</name>
    <name type="common">Rhizopus nigricans</name>
    <dbReference type="NCBI Taxonomy" id="4846"/>
    <lineage>
        <taxon>Eukaryota</taxon>
        <taxon>Fungi</taxon>
        <taxon>Fungi incertae sedis</taxon>
        <taxon>Mucoromycota</taxon>
        <taxon>Mucoromycotina</taxon>
        <taxon>Mucoromycetes</taxon>
        <taxon>Mucorales</taxon>
        <taxon>Mucorineae</taxon>
        <taxon>Rhizopodaceae</taxon>
        <taxon>Rhizopus</taxon>
    </lineage>
</organism>
<dbReference type="FunFam" id="3.90.190.10:FF:000157">
    <property type="entry name" value="Protein-tyrosine phosphatase"/>
    <property type="match status" value="1"/>
</dbReference>
<name>A0A367KVU9_RHIST</name>
<reference evidence="4 5" key="1">
    <citation type="journal article" date="2018" name="G3 (Bethesda)">
        <title>Phylogenetic and Phylogenomic Definition of Rhizopus Species.</title>
        <authorList>
            <person name="Gryganskyi A.P."/>
            <person name="Golan J."/>
            <person name="Dolatabadi S."/>
            <person name="Mondo S."/>
            <person name="Robb S."/>
            <person name="Idnurm A."/>
            <person name="Muszewska A."/>
            <person name="Steczkiewicz K."/>
            <person name="Masonjones S."/>
            <person name="Liao H.L."/>
            <person name="Gajdeczka M.T."/>
            <person name="Anike F."/>
            <person name="Vuek A."/>
            <person name="Anishchenko I.M."/>
            <person name="Voigt K."/>
            <person name="de Hoog G.S."/>
            <person name="Smith M.E."/>
            <person name="Heitman J."/>
            <person name="Vilgalys R."/>
            <person name="Stajich J.E."/>
        </authorList>
    </citation>
    <scope>NUCLEOTIDE SEQUENCE [LARGE SCALE GENOMIC DNA]</scope>
    <source>
        <strain evidence="4 5">LSU 92-RS-03</strain>
    </source>
</reference>